<dbReference type="PANTHER" id="PTHR45947">
    <property type="entry name" value="SULFOQUINOVOSYL TRANSFERASE SQD2"/>
    <property type="match status" value="1"/>
</dbReference>
<comment type="caution">
    <text evidence="3">The sequence shown here is derived from an EMBL/GenBank/DDBJ whole genome shotgun (WGS) entry which is preliminary data.</text>
</comment>
<name>A0ABX3HG50_PAEBO</name>
<accession>A0ABX3HG50</accession>
<dbReference type="CDD" id="cd03808">
    <property type="entry name" value="GT4_CapM-like"/>
    <property type="match status" value="1"/>
</dbReference>
<dbReference type="InterPro" id="IPR050194">
    <property type="entry name" value="Glycosyltransferase_grp1"/>
</dbReference>
<dbReference type="Pfam" id="PF13477">
    <property type="entry name" value="Glyco_trans_4_2"/>
    <property type="match status" value="1"/>
</dbReference>
<dbReference type="Pfam" id="PF00534">
    <property type="entry name" value="Glycos_transf_1"/>
    <property type="match status" value="1"/>
</dbReference>
<protein>
    <submittedName>
        <fullName evidence="3">Glycosyltransferase family 1 protein</fullName>
    </submittedName>
</protein>
<organism evidence="3 4">
    <name type="scientific">Paenibacillus borealis</name>
    <dbReference type="NCBI Taxonomy" id="160799"/>
    <lineage>
        <taxon>Bacteria</taxon>
        <taxon>Bacillati</taxon>
        <taxon>Bacillota</taxon>
        <taxon>Bacilli</taxon>
        <taxon>Bacillales</taxon>
        <taxon>Paenibacillaceae</taxon>
        <taxon>Paenibacillus</taxon>
    </lineage>
</organism>
<reference evidence="3 4" key="1">
    <citation type="submission" date="2016-10" db="EMBL/GenBank/DDBJ databases">
        <title>Paenibacillus species isolates.</title>
        <authorList>
            <person name="Beno S.M."/>
        </authorList>
    </citation>
    <scope>NUCLEOTIDE SEQUENCE [LARGE SCALE GENOMIC DNA]</scope>
    <source>
        <strain evidence="3 4">FSL H7-0744</strain>
    </source>
</reference>
<feature type="domain" description="Glycosyl transferase family 1" evidence="1">
    <location>
        <begin position="184"/>
        <end position="343"/>
    </location>
</feature>
<dbReference type="PANTHER" id="PTHR45947:SF3">
    <property type="entry name" value="SULFOQUINOVOSYL TRANSFERASE SQD2"/>
    <property type="match status" value="1"/>
</dbReference>
<dbReference type="EMBL" id="MPTB01000013">
    <property type="protein sequence ID" value="OMD47996.1"/>
    <property type="molecule type" value="Genomic_DNA"/>
</dbReference>
<evidence type="ECO:0000313" key="3">
    <source>
        <dbReference type="EMBL" id="OMD47996.1"/>
    </source>
</evidence>
<keyword evidence="4" id="KW-1185">Reference proteome</keyword>
<evidence type="ECO:0000313" key="4">
    <source>
        <dbReference type="Proteomes" id="UP000187412"/>
    </source>
</evidence>
<sequence length="372" mass="43323">MKKKVLFCATVDYHIKAFHLPYLKWFQEQGWEVHVAASGNLELPYVDVKYDIGIARSPFKKQNITAIKKLKDTIKLNNYQIIHCHTPMGGLVTRLAAKKAREYGTKVIYTAHGFHFYKNAPLINWMLFYPIEKWLSRYTDCLITINTEDYNAANSLGFKMKTVKHVNGVGVDSERFRPHCTEEIEKIRMKNKYSNNQFLMIYAAELNKNKNQEFLIRSISKLKNTIPNVRLLLVGKGLLSDYYKDISKSEGLEEYIDFLDYREDLHELYPMCDVAVSSSLREGLPVNIIEAMSCGLPIVASKNRGHNELVEHNKNGFLFNLNTPDEFYKFISTLYEEKNKREVVKFESLERSQLFSLNRVMSQMISIYNSYL</sequence>
<gene>
    <name evidence="3" type="ORF">BSK56_11830</name>
</gene>
<dbReference type="InterPro" id="IPR001296">
    <property type="entry name" value="Glyco_trans_1"/>
</dbReference>
<evidence type="ECO:0000259" key="2">
    <source>
        <dbReference type="Pfam" id="PF13477"/>
    </source>
</evidence>
<dbReference type="Gene3D" id="3.40.50.2000">
    <property type="entry name" value="Glycogen Phosphorylase B"/>
    <property type="match status" value="2"/>
</dbReference>
<dbReference type="InterPro" id="IPR028098">
    <property type="entry name" value="Glyco_trans_4-like_N"/>
</dbReference>
<dbReference type="RefSeq" id="WP_076110704.1">
    <property type="nucleotide sequence ID" value="NZ_MPTB01000013.1"/>
</dbReference>
<dbReference type="SUPFAM" id="SSF53756">
    <property type="entry name" value="UDP-Glycosyltransferase/glycogen phosphorylase"/>
    <property type="match status" value="1"/>
</dbReference>
<dbReference type="Proteomes" id="UP000187412">
    <property type="component" value="Unassembled WGS sequence"/>
</dbReference>
<proteinExistence type="predicted"/>
<feature type="domain" description="Glycosyltransferase subfamily 4-like N-terminal" evidence="2">
    <location>
        <begin position="4"/>
        <end position="146"/>
    </location>
</feature>
<evidence type="ECO:0000259" key="1">
    <source>
        <dbReference type="Pfam" id="PF00534"/>
    </source>
</evidence>